<gene>
    <name evidence="7" type="ORF">Pan216_05420</name>
</gene>
<reference evidence="7 8" key="1">
    <citation type="submission" date="2019-02" db="EMBL/GenBank/DDBJ databases">
        <title>Deep-cultivation of Planctomycetes and their phenomic and genomic characterization uncovers novel biology.</title>
        <authorList>
            <person name="Wiegand S."/>
            <person name="Jogler M."/>
            <person name="Boedeker C."/>
            <person name="Pinto D."/>
            <person name="Vollmers J."/>
            <person name="Rivas-Marin E."/>
            <person name="Kohn T."/>
            <person name="Peeters S.H."/>
            <person name="Heuer A."/>
            <person name="Rast P."/>
            <person name="Oberbeckmann S."/>
            <person name="Bunk B."/>
            <person name="Jeske O."/>
            <person name="Meyerdierks A."/>
            <person name="Storesund J.E."/>
            <person name="Kallscheuer N."/>
            <person name="Luecker S."/>
            <person name="Lage O.M."/>
            <person name="Pohl T."/>
            <person name="Merkel B.J."/>
            <person name="Hornburger P."/>
            <person name="Mueller R.-W."/>
            <person name="Bruemmer F."/>
            <person name="Labrenz M."/>
            <person name="Spormann A.M."/>
            <person name="Op den Camp H."/>
            <person name="Overmann J."/>
            <person name="Amann R."/>
            <person name="Jetten M.S.M."/>
            <person name="Mascher T."/>
            <person name="Medema M.H."/>
            <person name="Devos D.P."/>
            <person name="Kaster A.-K."/>
            <person name="Ovreas L."/>
            <person name="Rohde M."/>
            <person name="Galperin M.Y."/>
            <person name="Jogler C."/>
        </authorList>
    </citation>
    <scope>NUCLEOTIDE SEQUENCE [LARGE SCALE GENOMIC DNA]</scope>
    <source>
        <strain evidence="7 8">Pan216</strain>
    </source>
</reference>
<evidence type="ECO:0000256" key="4">
    <source>
        <dbReference type="ARBA" id="ARBA00022989"/>
    </source>
</evidence>
<comment type="subcellular location">
    <subcellularLocation>
        <location evidence="1">Cell membrane</location>
        <topology evidence="1">Multi-pass membrane protein</topology>
    </subcellularLocation>
</comment>
<keyword evidence="2" id="KW-1003">Cell membrane</keyword>
<proteinExistence type="predicted"/>
<accession>A0A518AYE3</accession>
<keyword evidence="4 6" id="KW-1133">Transmembrane helix</keyword>
<feature type="transmembrane region" description="Helical" evidence="6">
    <location>
        <begin position="374"/>
        <end position="393"/>
    </location>
</feature>
<keyword evidence="3 6" id="KW-0812">Transmembrane</keyword>
<evidence type="ECO:0000256" key="1">
    <source>
        <dbReference type="ARBA" id="ARBA00004651"/>
    </source>
</evidence>
<evidence type="ECO:0000313" key="7">
    <source>
        <dbReference type="EMBL" id="QDU59710.1"/>
    </source>
</evidence>
<dbReference type="OrthoDB" id="238655at2"/>
<evidence type="ECO:0000256" key="6">
    <source>
        <dbReference type="SAM" id="Phobius"/>
    </source>
</evidence>
<dbReference type="GO" id="GO:0015920">
    <property type="term" value="P:lipopolysaccharide transport"/>
    <property type="evidence" value="ECO:0007669"/>
    <property type="project" value="TreeGrafter"/>
</dbReference>
<keyword evidence="8" id="KW-1185">Reference proteome</keyword>
<feature type="transmembrane region" description="Helical" evidence="6">
    <location>
        <begin position="317"/>
        <end position="337"/>
    </location>
</feature>
<dbReference type="EMBL" id="CP036279">
    <property type="protein sequence ID" value="QDU59710.1"/>
    <property type="molecule type" value="Genomic_DNA"/>
</dbReference>
<evidence type="ECO:0000256" key="3">
    <source>
        <dbReference type="ARBA" id="ARBA00022692"/>
    </source>
</evidence>
<evidence type="ECO:0000256" key="5">
    <source>
        <dbReference type="ARBA" id="ARBA00023136"/>
    </source>
</evidence>
<dbReference type="PANTHER" id="PTHR33529:SF6">
    <property type="entry name" value="YJGP_YJGQ FAMILY PERMEASE"/>
    <property type="match status" value="1"/>
</dbReference>
<feature type="transmembrane region" description="Helical" evidence="6">
    <location>
        <begin position="54"/>
        <end position="77"/>
    </location>
</feature>
<dbReference type="PANTHER" id="PTHR33529">
    <property type="entry name" value="SLR0882 PROTEIN-RELATED"/>
    <property type="match status" value="1"/>
</dbReference>
<sequence length="399" mass="44790">MNYRLIQRQVFSDLVLTTVLALVATSALLMLVGAMVEAARRGLDPLGIVLLMPYLIMPTLPYTIPACLLFACTVTFGQLSSSNEITAIKAGGINVMKVLWPAILLGAMFAGGGLYLVDQFIPRCNRSLTERIMADVQATLYAYLKQNGYINQPEFPYEIYVKSVRDDRLINVVIKQRKRGGGYGMVAQAAQATIEVERGEDGGEDVALIRLFDGVATTNAENSVHFKDRSERMPLPASFKDAKQKLQNLTFAGLEERAKERERKERELDAELAFDSHGWVSRGNLVGLGELVQVNRELAHREHRKARESRAEVHVRMAQSTAALPFVLLGCPISILFQRRDFLRTFFVCFLPIITVYYPAMILCFNVYKEGQGNAALLWLPSVLMAFLAIPFFRRVIRY</sequence>
<dbReference type="RefSeq" id="WP_145254416.1">
    <property type="nucleotide sequence ID" value="NZ_CP036279.1"/>
</dbReference>
<name>A0A518AYE3_9BACT</name>
<feature type="transmembrane region" description="Helical" evidence="6">
    <location>
        <begin position="98"/>
        <end position="117"/>
    </location>
</feature>
<evidence type="ECO:0000256" key="2">
    <source>
        <dbReference type="ARBA" id="ARBA00022475"/>
    </source>
</evidence>
<keyword evidence="5 6" id="KW-0472">Membrane</keyword>
<dbReference type="InterPro" id="IPR005495">
    <property type="entry name" value="LptG/LptF_permease"/>
</dbReference>
<feature type="transmembrane region" description="Helical" evidence="6">
    <location>
        <begin position="346"/>
        <end position="368"/>
    </location>
</feature>
<dbReference type="AlphaFoldDB" id="A0A518AYE3"/>
<protein>
    <submittedName>
        <fullName evidence="7">Putative permease YjgP/YjgQ family protein</fullName>
    </submittedName>
</protein>
<dbReference type="KEGG" id="knv:Pan216_05420"/>
<dbReference type="Pfam" id="PF03739">
    <property type="entry name" value="LptF_LptG"/>
    <property type="match status" value="1"/>
</dbReference>
<evidence type="ECO:0000313" key="8">
    <source>
        <dbReference type="Proteomes" id="UP000317093"/>
    </source>
</evidence>
<dbReference type="Proteomes" id="UP000317093">
    <property type="component" value="Chromosome"/>
</dbReference>
<dbReference type="GO" id="GO:0043190">
    <property type="term" value="C:ATP-binding cassette (ABC) transporter complex"/>
    <property type="evidence" value="ECO:0007669"/>
    <property type="project" value="TreeGrafter"/>
</dbReference>
<organism evidence="7 8">
    <name type="scientific">Kolteria novifilia</name>
    <dbReference type="NCBI Taxonomy" id="2527975"/>
    <lineage>
        <taxon>Bacteria</taxon>
        <taxon>Pseudomonadati</taxon>
        <taxon>Planctomycetota</taxon>
        <taxon>Planctomycetia</taxon>
        <taxon>Kolteriales</taxon>
        <taxon>Kolteriaceae</taxon>
        <taxon>Kolteria</taxon>
    </lineage>
</organism>